<protein>
    <submittedName>
        <fullName evidence="2">Uncharacterized protein</fullName>
    </submittedName>
</protein>
<dbReference type="Proteomes" id="UP000410492">
    <property type="component" value="Unassembled WGS sequence"/>
</dbReference>
<organism evidence="2 3">
    <name type="scientific">Callosobruchus maculatus</name>
    <name type="common">Southern cowpea weevil</name>
    <name type="synonym">Pulse bruchid</name>
    <dbReference type="NCBI Taxonomy" id="64391"/>
    <lineage>
        <taxon>Eukaryota</taxon>
        <taxon>Metazoa</taxon>
        <taxon>Ecdysozoa</taxon>
        <taxon>Arthropoda</taxon>
        <taxon>Hexapoda</taxon>
        <taxon>Insecta</taxon>
        <taxon>Pterygota</taxon>
        <taxon>Neoptera</taxon>
        <taxon>Endopterygota</taxon>
        <taxon>Coleoptera</taxon>
        <taxon>Polyphaga</taxon>
        <taxon>Cucujiformia</taxon>
        <taxon>Chrysomeloidea</taxon>
        <taxon>Chrysomelidae</taxon>
        <taxon>Bruchinae</taxon>
        <taxon>Bruchini</taxon>
        <taxon>Callosobruchus</taxon>
    </lineage>
</organism>
<keyword evidence="3" id="KW-1185">Reference proteome</keyword>
<feature type="region of interest" description="Disordered" evidence="1">
    <location>
        <begin position="1"/>
        <end position="21"/>
    </location>
</feature>
<evidence type="ECO:0000313" key="3">
    <source>
        <dbReference type="Proteomes" id="UP000410492"/>
    </source>
</evidence>
<gene>
    <name evidence="2" type="ORF">CALMAC_LOCUS430</name>
</gene>
<proteinExistence type="predicted"/>
<sequence>SIIDVKDKRSNKKKDKCVNKPSAAAVIGQQNTKFHLQDSTEFTAERIHSFIELIKDHPNLIRTFTAVTR</sequence>
<evidence type="ECO:0000313" key="2">
    <source>
        <dbReference type="EMBL" id="VEN34133.1"/>
    </source>
</evidence>
<feature type="non-terminal residue" evidence="2">
    <location>
        <position position="1"/>
    </location>
</feature>
<evidence type="ECO:0000256" key="1">
    <source>
        <dbReference type="SAM" id="MobiDB-lite"/>
    </source>
</evidence>
<name>A0A653BF57_CALMS</name>
<accession>A0A653BF57</accession>
<dbReference type="OrthoDB" id="6779499at2759"/>
<reference evidence="2 3" key="1">
    <citation type="submission" date="2019-01" db="EMBL/GenBank/DDBJ databases">
        <authorList>
            <person name="Sayadi A."/>
        </authorList>
    </citation>
    <scope>NUCLEOTIDE SEQUENCE [LARGE SCALE GENOMIC DNA]</scope>
</reference>
<dbReference type="AlphaFoldDB" id="A0A653BF57"/>
<dbReference type="EMBL" id="CAACVG010000460">
    <property type="protein sequence ID" value="VEN34133.1"/>
    <property type="molecule type" value="Genomic_DNA"/>
</dbReference>